<feature type="transmembrane region" description="Helical" evidence="1">
    <location>
        <begin position="119"/>
        <end position="143"/>
    </location>
</feature>
<reference evidence="2" key="1">
    <citation type="submission" date="2021-02" db="EMBL/GenBank/DDBJ databases">
        <authorList>
            <person name="Nowell W R."/>
        </authorList>
    </citation>
    <scope>NUCLEOTIDE SEQUENCE</scope>
</reference>
<evidence type="ECO:0000313" key="3">
    <source>
        <dbReference type="Proteomes" id="UP000663844"/>
    </source>
</evidence>
<evidence type="ECO:0000256" key="1">
    <source>
        <dbReference type="SAM" id="Phobius"/>
    </source>
</evidence>
<evidence type="ECO:0000313" key="2">
    <source>
        <dbReference type="EMBL" id="CAF3563121.1"/>
    </source>
</evidence>
<proteinExistence type="predicted"/>
<keyword evidence="1" id="KW-0812">Transmembrane</keyword>
<keyword evidence="1" id="KW-0472">Membrane</keyword>
<gene>
    <name evidence="2" type="ORF">OXD698_LOCUS4518</name>
</gene>
<name>A0A818KSK3_9BILA</name>
<dbReference type="EMBL" id="CAJOAZ010000172">
    <property type="protein sequence ID" value="CAF3563121.1"/>
    <property type="molecule type" value="Genomic_DNA"/>
</dbReference>
<organism evidence="2 3">
    <name type="scientific">Adineta steineri</name>
    <dbReference type="NCBI Taxonomy" id="433720"/>
    <lineage>
        <taxon>Eukaryota</taxon>
        <taxon>Metazoa</taxon>
        <taxon>Spiralia</taxon>
        <taxon>Gnathifera</taxon>
        <taxon>Rotifera</taxon>
        <taxon>Eurotatoria</taxon>
        <taxon>Bdelloidea</taxon>
        <taxon>Adinetida</taxon>
        <taxon>Adinetidae</taxon>
        <taxon>Adineta</taxon>
    </lineage>
</organism>
<comment type="caution">
    <text evidence="2">The sequence shown here is derived from an EMBL/GenBank/DDBJ whole genome shotgun (WGS) entry which is preliminary data.</text>
</comment>
<keyword evidence="1" id="KW-1133">Transmembrane helix</keyword>
<dbReference type="Proteomes" id="UP000663844">
    <property type="component" value="Unassembled WGS sequence"/>
</dbReference>
<protein>
    <submittedName>
        <fullName evidence="2">Uncharacterized protein</fullName>
    </submittedName>
</protein>
<dbReference type="AlphaFoldDB" id="A0A818KSK3"/>
<sequence length="146" mass="16222">MSKYCQVLFSRIDNNQSDSTSIISSTENYESSPISFVPTQSASFLPISPLSKTESIASLESSSKSAFPIGRLTSQIDHTEPRHIPNKDMLNINEYKKSQLIKVVPNCPSSSTTRKRRDVMVAICLLIAMFCLGFIIGLTCGTLRRR</sequence>
<accession>A0A818KSK3</accession>